<dbReference type="SUPFAM" id="SSF47413">
    <property type="entry name" value="lambda repressor-like DNA-binding domains"/>
    <property type="match status" value="1"/>
</dbReference>
<evidence type="ECO:0000259" key="2">
    <source>
        <dbReference type="PROSITE" id="PS50943"/>
    </source>
</evidence>
<proteinExistence type="predicted"/>
<sequence>MLHKALKTVREVHRMQQGELAERLGISRSHLSEIESGKKAASVELLHKFAEVFDVPPSTFLSFAEAIEGPSERRQRNAKRLMKVLEWTLDTDHDASPKKRESL</sequence>
<name>A0A0K2ZML0_9XANT</name>
<dbReference type="RefSeq" id="WP_081004867.1">
    <property type="nucleotide sequence ID" value="NZ_CXOI01000026.1"/>
</dbReference>
<evidence type="ECO:0000313" key="3">
    <source>
        <dbReference type="EMBL" id="CTP87001.1"/>
    </source>
</evidence>
<protein>
    <recommendedName>
        <fullName evidence="2">HTH cro/C1-type domain-containing protein</fullName>
    </recommendedName>
</protein>
<reference evidence="4" key="1">
    <citation type="submission" date="2015-07" db="EMBL/GenBank/DDBJ databases">
        <authorList>
            <person name="Wibberg D."/>
        </authorList>
    </citation>
    <scope>NUCLEOTIDE SEQUENCE [LARGE SCALE GENOMIC DNA]</scope>
</reference>
<keyword evidence="1" id="KW-0238">DNA-binding</keyword>
<gene>
    <name evidence="3" type="ORF">XTALMG727_1882</name>
</gene>
<dbReference type="GO" id="GO:0003677">
    <property type="term" value="F:DNA binding"/>
    <property type="evidence" value="ECO:0007669"/>
    <property type="project" value="UniProtKB-KW"/>
</dbReference>
<dbReference type="InterPro" id="IPR010982">
    <property type="entry name" value="Lambda_DNA-bd_dom_sf"/>
</dbReference>
<dbReference type="SMART" id="SM00530">
    <property type="entry name" value="HTH_XRE"/>
    <property type="match status" value="1"/>
</dbReference>
<organism evidence="3 4">
    <name type="scientific">Xanthomonas graminis pv. arrhenatheri LMG 727</name>
    <dbReference type="NCBI Taxonomy" id="1195923"/>
    <lineage>
        <taxon>Bacteria</taxon>
        <taxon>Pseudomonadati</taxon>
        <taxon>Pseudomonadota</taxon>
        <taxon>Gammaproteobacteria</taxon>
        <taxon>Lysobacterales</taxon>
        <taxon>Lysobacteraceae</taxon>
        <taxon>Xanthomonas</taxon>
        <taxon>Xanthomonas translucens group</taxon>
        <taxon>Xanthomonas graminis</taxon>
    </lineage>
</organism>
<keyword evidence="4" id="KW-1185">Reference proteome</keyword>
<dbReference type="CDD" id="cd00093">
    <property type="entry name" value="HTH_XRE"/>
    <property type="match status" value="1"/>
</dbReference>
<dbReference type="Gene3D" id="1.10.260.40">
    <property type="entry name" value="lambda repressor-like DNA-binding domains"/>
    <property type="match status" value="1"/>
</dbReference>
<dbReference type="InterPro" id="IPR001387">
    <property type="entry name" value="Cro/C1-type_HTH"/>
</dbReference>
<evidence type="ECO:0000313" key="4">
    <source>
        <dbReference type="Proteomes" id="UP000046187"/>
    </source>
</evidence>
<dbReference type="PROSITE" id="PS50943">
    <property type="entry name" value="HTH_CROC1"/>
    <property type="match status" value="1"/>
</dbReference>
<feature type="domain" description="HTH cro/C1-type" evidence="2">
    <location>
        <begin position="6"/>
        <end position="60"/>
    </location>
</feature>
<dbReference type="Proteomes" id="UP000046187">
    <property type="component" value="Unassembled WGS sequence"/>
</dbReference>
<evidence type="ECO:0000256" key="1">
    <source>
        <dbReference type="ARBA" id="ARBA00023125"/>
    </source>
</evidence>
<dbReference type="Pfam" id="PF01381">
    <property type="entry name" value="HTH_3"/>
    <property type="match status" value="1"/>
</dbReference>
<dbReference type="PANTHER" id="PTHR46558">
    <property type="entry name" value="TRACRIPTIONAL REGULATORY PROTEIN-RELATED-RELATED"/>
    <property type="match status" value="1"/>
</dbReference>
<dbReference type="AlphaFoldDB" id="A0A0K2ZML0"/>
<dbReference type="EMBL" id="CXOI01000026">
    <property type="protein sequence ID" value="CTP87001.1"/>
    <property type="molecule type" value="Genomic_DNA"/>
</dbReference>
<accession>A0A0K2ZML0</accession>
<dbReference type="PANTHER" id="PTHR46558:SF4">
    <property type="entry name" value="DNA-BIDING PHAGE PROTEIN"/>
    <property type="match status" value="1"/>
</dbReference>